<dbReference type="AlphaFoldDB" id="A0A0U1CVS4"/>
<keyword evidence="3" id="KW-1185">Reference proteome</keyword>
<dbReference type="EMBL" id="CTEC01000001">
    <property type="protein sequence ID" value="CQD01961.1"/>
    <property type="molecule type" value="Genomic_DNA"/>
</dbReference>
<protein>
    <submittedName>
        <fullName evidence="2">Uncharacterized protein</fullName>
    </submittedName>
</protein>
<organism evidence="2 3">
    <name type="scientific">Mycobacterium europaeum</name>
    <dbReference type="NCBI Taxonomy" id="761804"/>
    <lineage>
        <taxon>Bacteria</taxon>
        <taxon>Bacillati</taxon>
        <taxon>Actinomycetota</taxon>
        <taxon>Actinomycetes</taxon>
        <taxon>Mycobacteriales</taxon>
        <taxon>Mycobacteriaceae</taxon>
        <taxon>Mycobacterium</taxon>
        <taxon>Mycobacterium simiae complex</taxon>
    </lineage>
</organism>
<reference evidence="3" key="1">
    <citation type="submission" date="2015-03" db="EMBL/GenBank/DDBJ databases">
        <authorList>
            <person name="Urmite Genomes"/>
        </authorList>
    </citation>
    <scope>NUCLEOTIDE SEQUENCE [LARGE SCALE GENOMIC DNA]</scope>
    <source>
        <strain evidence="3">CSUR P1344</strain>
    </source>
</reference>
<gene>
    <name evidence="2" type="ORF">BN000_00014</name>
</gene>
<evidence type="ECO:0000256" key="1">
    <source>
        <dbReference type="SAM" id="MobiDB-lite"/>
    </source>
</evidence>
<feature type="region of interest" description="Disordered" evidence="1">
    <location>
        <begin position="1"/>
        <end position="20"/>
    </location>
</feature>
<name>A0A0U1CVS4_9MYCO</name>
<proteinExistence type="predicted"/>
<evidence type="ECO:0000313" key="2">
    <source>
        <dbReference type="EMBL" id="CQD01961.1"/>
    </source>
</evidence>
<feature type="region of interest" description="Disordered" evidence="1">
    <location>
        <begin position="50"/>
        <end position="96"/>
    </location>
</feature>
<sequence length="111" mass="11648">MISRDTVASEATAPNNSGWARTTAISAAQSPPRATAIATSISTLAGSCTDRGARHGANAADMALSSPEQRSVWDNKSPPADDTSESRAESTTTEHTALRFTYGVPFHLMKP</sequence>
<dbReference type="Proteomes" id="UP000199601">
    <property type="component" value="Unassembled WGS sequence"/>
</dbReference>
<accession>A0A0U1CVS4</accession>
<evidence type="ECO:0000313" key="3">
    <source>
        <dbReference type="Proteomes" id="UP000199601"/>
    </source>
</evidence>